<comment type="caution">
    <text evidence="1">The sequence shown here is derived from an EMBL/GenBank/DDBJ whole genome shotgun (WGS) entry which is preliminary data.</text>
</comment>
<dbReference type="AlphaFoldDB" id="A0A0F9PUZ3"/>
<dbReference type="EMBL" id="LAZR01005804">
    <property type="protein sequence ID" value="KKM97007.1"/>
    <property type="molecule type" value="Genomic_DNA"/>
</dbReference>
<sequence length="64" mass="7329">MSGGKPGFVLSLRPRRYKTTKQQSTMVEAAKACGIEKGITRKELVDKMVHCIPEFYRKKREGEK</sequence>
<proteinExistence type="predicted"/>
<evidence type="ECO:0000313" key="1">
    <source>
        <dbReference type="EMBL" id="KKM97007.1"/>
    </source>
</evidence>
<reference evidence="1" key="1">
    <citation type="journal article" date="2015" name="Nature">
        <title>Complex archaea that bridge the gap between prokaryotes and eukaryotes.</title>
        <authorList>
            <person name="Spang A."/>
            <person name="Saw J.H."/>
            <person name="Jorgensen S.L."/>
            <person name="Zaremba-Niedzwiedzka K."/>
            <person name="Martijn J."/>
            <person name="Lind A.E."/>
            <person name="van Eijk R."/>
            <person name="Schleper C."/>
            <person name="Guy L."/>
            <person name="Ettema T.J."/>
        </authorList>
    </citation>
    <scope>NUCLEOTIDE SEQUENCE</scope>
</reference>
<gene>
    <name evidence="1" type="ORF">LCGC14_1172410</name>
</gene>
<organism evidence="1">
    <name type="scientific">marine sediment metagenome</name>
    <dbReference type="NCBI Taxonomy" id="412755"/>
    <lineage>
        <taxon>unclassified sequences</taxon>
        <taxon>metagenomes</taxon>
        <taxon>ecological metagenomes</taxon>
    </lineage>
</organism>
<name>A0A0F9PUZ3_9ZZZZ</name>
<accession>A0A0F9PUZ3</accession>
<protein>
    <submittedName>
        <fullName evidence="1">Uncharacterized protein</fullName>
    </submittedName>
</protein>